<keyword evidence="4" id="KW-0479">Metal-binding</keyword>
<dbReference type="EMBL" id="MPGH01000012">
    <property type="protein sequence ID" value="OLN96920.1"/>
    <property type="molecule type" value="Genomic_DNA"/>
</dbReference>
<dbReference type="NCBIfam" id="NF041278">
    <property type="entry name" value="CmcJ_NvfI_EfuI"/>
    <property type="match status" value="1"/>
</dbReference>
<dbReference type="InterPro" id="IPR017972">
    <property type="entry name" value="Cyt_P450_CS"/>
</dbReference>
<accession>A0A1Q8S664</accession>
<evidence type="ECO:0000256" key="4">
    <source>
        <dbReference type="ARBA" id="ARBA00022723"/>
    </source>
</evidence>
<dbReference type="CDD" id="cd11058">
    <property type="entry name" value="CYP60B-like"/>
    <property type="match status" value="1"/>
</dbReference>
<evidence type="ECO:0000256" key="2">
    <source>
        <dbReference type="ARBA" id="ARBA00010617"/>
    </source>
</evidence>
<reference evidence="8 9" key="1">
    <citation type="submission" date="2016-11" db="EMBL/GenBank/DDBJ databases">
        <title>Draft Genome Assembly of Colletotrichum chlorophyti a pathogen of herbaceous plants.</title>
        <authorList>
            <person name="Gan P."/>
            <person name="Narusaka M."/>
            <person name="Tsushima A."/>
            <person name="Narusaka Y."/>
            <person name="Takano Y."/>
            <person name="Shirasu K."/>
        </authorList>
    </citation>
    <scope>NUCLEOTIDE SEQUENCE [LARGE SCALE GENOMIC DNA]</scope>
    <source>
        <strain evidence="8 9">NTL11</strain>
    </source>
</reference>
<dbReference type="Proteomes" id="UP000186583">
    <property type="component" value="Unassembled WGS sequence"/>
</dbReference>
<keyword evidence="5" id="KW-0408">Iron</keyword>
<dbReference type="Gene3D" id="1.10.630.10">
    <property type="entry name" value="Cytochrome P450"/>
    <property type="match status" value="2"/>
</dbReference>
<dbReference type="PRINTS" id="PR00463">
    <property type="entry name" value="EP450I"/>
</dbReference>
<evidence type="ECO:0000256" key="6">
    <source>
        <dbReference type="ARBA" id="ARBA00023604"/>
    </source>
</evidence>
<comment type="similarity">
    <text evidence="6">Belongs to the asaB hydroxylase/desaturase family.</text>
</comment>
<evidence type="ECO:0000256" key="7">
    <source>
        <dbReference type="SAM" id="Phobius"/>
    </source>
</evidence>
<dbReference type="InterPro" id="IPR050121">
    <property type="entry name" value="Cytochrome_P450_monoxygenase"/>
</dbReference>
<keyword evidence="9" id="KW-1185">Reference proteome</keyword>
<dbReference type="SUPFAM" id="SSF48264">
    <property type="entry name" value="Cytochrome P450"/>
    <property type="match status" value="2"/>
</dbReference>
<keyword evidence="7" id="KW-1133">Transmembrane helix</keyword>
<dbReference type="InterPro" id="IPR002401">
    <property type="entry name" value="Cyt_P450_E_grp-I"/>
</dbReference>
<keyword evidence="3" id="KW-0349">Heme</keyword>
<dbReference type="GO" id="GO:0005506">
    <property type="term" value="F:iron ion binding"/>
    <property type="evidence" value="ECO:0007669"/>
    <property type="project" value="InterPro"/>
</dbReference>
<dbReference type="Pfam" id="PF00067">
    <property type="entry name" value="p450"/>
    <property type="match status" value="1"/>
</dbReference>
<keyword evidence="7" id="KW-0812">Transmembrane</keyword>
<dbReference type="OrthoDB" id="1470350at2759"/>
<dbReference type="STRING" id="708187.A0A1Q8S664"/>
<dbReference type="GO" id="GO:0020037">
    <property type="term" value="F:heme binding"/>
    <property type="evidence" value="ECO:0007669"/>
    <property type="project" value="InterPro"/>
</dbReference>
<comment type="similarity">
    <text evidence="2">Belongs to the cytochrome P450 family.</text>
</comment>
<dbReference type="InterPro" id="IPR036396">
    <property type="entry name" value="Cyt_P450_sf"/>
</dbReference>
<proteinExistence type="inferred from homology"/>
<dbReference type="GO" id="GO:0016705">
    <property type="term" value="F:oxidoreductase activity, acting on paired donors, with incorporation or reduction of molecular oxygen"/>
    <property type="evidence" value="ECO:0007669"/>
    <property type="project" value="InterPro"/>
</dbReference>
<dbReference type="PANTHER" id="PTHR24305:SF210">
    <property type="entry name" value="CYTOCHROME P450 MONOOXYGENASE ASQL-RELATED"/>
    <property type="match status" value="1"/>
</dbReference>
<evidence type="ECO:0000313" key="8">
    <source>
        <dbReference type="EMBL" id="OLN96920.1"/>
    </source>
</evidence>
<dbReference type="CDD" id="cd11062">
    <property type="entry name" value="CYP58-like"/>
    <property type="match status" value="1"/>
</dbReference>
<dbReference type="GO" id="GO:0004497">
    <property type="term" value="F:monooxygenase activity"/>
    <property type="evidence" value="ECO:0007669"/>
    <property type="project" value="InterPro"/>
</dbReference>
<dbReference type="InterPro" id="IPR001128">
    <property type="entry name" value="Cyt_P450"/>
</dbReference>
<protein>
    <submittedName>
        <fullName evidence="8">Versicolorin B desaturase 3</fullName>
    </submittedName>
</protein>
<organism evidence="8 9">
    <name type="scientific">Colletotrichum chlorophyti</name>
    <dbReference type="NCBI Taxonomy" id="708187"/>
    <lineage>
        <taxon>Eukaryota</taxon>
        <taxon>Fungi</taxon>
        <taxon>Dikarya</taxon>
        <taxon>Ascomycota</taxon>
        <taxon>Pezizomycotina</taxon>
        <taxon>Sordariomycetes</taxon>
        <taxon>Hypocreomycetidae</taxon>
        <taxon>Glomerellales</taxon>
        <taxon>Glomerellaceae</taxon>
        <taxon>Colletotrichum</taxon>
    </lineage>
</organism>
<dbReference type="PROSITE" id="PS00086">
    <property type="entry name" value="CYTOCHROME_P450"/>
    <property type="match status" value="1"/>
</dbReference>
<comment type="caution">
    <text evidence="8">The sequence shown here is derived from an EMBL/GenBank/DDBJ whole genome shotgun (WGS) entry which is preliminary data.</text>
</comment>
<evidence type="ECO:0000256" key="3">
    <source>
        <dbReference type="ARBA" id="ARBA00022617"/>
    </source>
</evidence>
<dbReference type="AlphaFoldDB" id="A0A1Q8S664"/>
<name>A0A1Q8S664_9PEZI</name>
<keyword evidence="7" id="KW-0472">Membrane</keyword>
<sequence length="963" mass="109751">MMLHQIPNSQCLAFKFYLGVVFLFCVGALGSFIINALYNIFWHPLRAFPGPLLARASRLYYSYYRSVGKLEIITKELHDKYGDVVRIAPEELSFISGTSWDDIYGFKSKRRPGDRLEKEPFFYMGAIAPNGEKNLGASSHVDHSRIRGILAHAFSEKALYAQEPVLVQHIQHMVRRIRQLQGTPTDAVRWLHHCTYDIISDLALGVSAGALDCNEWSHQAHLIFEGIKEGIAIVEILRFMPYRFHMMRLLMWAFGRSRRQAFEAAVQKAQVRMDTGNYERPDFMSYILEANDTDKALSPAEITANVALLLDVGSETTASLLAGCLFYLTRNPDILGQLTTEIRGHFTTAEEMDSKKLGRLPYLQAVLQESLRIYPPVAGATPRVTPRSGCTIDGHFVPGGVTVAINQYATYRASTNFKDAIEFVPERWLGNKQFQSDKHVVFQPFSHGARNCLGRKIVRLIPTWFLERLDPRSQMFRDWRIMSVNHIVEAKRRKENGLTFVDESDKMRCETLFDHIVNSDLPESEKSIERLASEAQVVMGAGTVTTARTMDYLAVHILLNDHIQARLKEELREPMKDFPERIPSLVELERLPFLQACIKEALRLSPGLTHRLPRVSPDVDLVYKNWVIPRGTPIGMSAWSMHTDHTVYEDPMVYRPERWLENVTPEMNRNYVPFTKGSRRCLGVELSYAEITLVFAALFGPRGPKLNLKNIKDLPGNQKPVVSREFVVRDVSAELDKFTLDSHGFQYIKHKTELAKADFADDEKVKAVLYPEVVDLVKKTTGASYVYCYDHQTRGPVKPNADKNIPTENPVHFVHCDQSYDGAKIIALSRIPDKKFADQVVQGRFAIMNVWRPVKTIYKDPFACADATSVVDETDLAPMPIQADERIEEAWAVGPNENHRWYFKYAQQPDEVLIFKNFDSHGPVRRIVHSAFIDPAHAQDYDRESIEMRCIVSFDQSPYGNSG</sequence>
<dbReference type="PRINTS" id="PR00385">
    <property type="entry name" value="P450"/>
</dbReference>
<dbReference type="InterPro" id="IPR044053">
    <property type="entry name" value="AsaB-like"/>
</dbReference>
<evidence type="ECO:0000256" key="5">
    <source>
        <dbReference type="ARBA" id="ARBA00023004"/>
    </source>
</evidence>
<dbReference type="PANTHER" id="PTHR24305">
    <property type="entry name" value="CYTOCHROME P450"/>
    <property type="match status" value="1"/>
</dbReference>
<feature type="transmembrane region" description="Helical" evidence="7">
    <location>
        <begin position="12"/>
        <end position="38"/>
    </location>
</feature>
<evidence type="ECO:0000256" key="1">
    <source>
        <dbReference type="ARBA" id="ARBA00001971"/>
    </source>
</evidence>
<comment type="cofactor">
    <cofactor evidence="1">
        <name>heme</name>
        <dbReference type="ChEBI" id="CHEBI:30413"/>
    </cofactor>
</comment>
<evidence type="ECO:0000313" key="9">
    <source>
        <dbReference type="Proteomes" id="UP000186583"/>
    </source>
</evidence>
<gene>
    <name evidence="8" type="ORF">CCHL11_07380</name>
</gene>